<comment type="caution">
    <text evidence="1">The sequence shown here is derived from an EMBL/GenBank/DDBJ whole genome shotgun (WGS) entry which is preliminary data.</text>
</comment>
<accession>A0A8S0TW81</accession>
<protein>
    <submittedName>
        <fullName evidence="1">Uncharacterized protein</fullName>
    </submittedName>
</protein>
<sequence length="165" mass="18647">MSGSHLGRGRDRAWFPGISRQFLGHGHVWDTFGPHQGRSLIFRHFWKVMFETRSGHSRGRAYFQVILGSFWARFTGHVRDDSLPGHIQDASGPWQGQSLFSGYVRDASWPGQGWSLIFRQFRVVFGHDVLAMSETPPGQVGTQPDFQAFLGSLWVRCAGQVRDAS</sequence>
<dbReference type="Gramene" id="OE9A046705T1">
    <property type="protein sequence ID" value="OE9A046705C1"/>
    <property type="gene ID" value="OE9A046705"/>
</dbReference>
<evidence type="ECO:0000313" key="1">
    <source>
        <dbReference type="EMBL" id="CAA3008315.1"/>
    </source>
</evidence>
<proteinExistence type="predicted"/>
<reference evidence="1 2" key="1">
    <citation type="submission" date="2019-12" db="EMBL/GenBank/DDBJ databases">
        <authorList>
            <person name="Alioto T."/>
            <person name="Alioto T."/>
            <person name="Gomez Garrido J."/>
        </authorList>
    </citation>
    <scope>NUCLEOTIDE SEQUENCE [LARGE SCALE GENOMIC DNA]</scope>
</reference>
<dbReference type="EMBL" id="CACTIH010007295">
    <property type="protein sequence ID" value="CAA3008315.1"/>
    <property type="molecule type" value="Genomic_DNA"/>
</dbReference>
<name>A0A8S0TW81_OLEEU</name>
<keyword evidence="2" id="KW-1185">Reference proteome</keyword>
<organism evidence="1 2">
    <name type="scientific">Olea europaea subsp. europaea</name>
    <dbReference type="NCBI Taxonomy" id="158383"/>
    <lineage>
        <taxon>Eukaryota</taxon>
        <taxon>Viridiplantae</taxon>
        <taxon>Streptophyta</taxon>
        <taxon>Embryophyta</taxon>
        <taxon>Tracheophyta</taxon>
        <taxon>Spermatophyta</taxon>
        <taxon>Magnoliopsida</taxon>
        <taxon>eudicotyledons</taxon>
        <taxon>Gunneridae</taxon>
        <taxon>Pentapetalae</taxon>
        <taxon>asterids</taxon>
        <taxon>lamiids</taxon>
        <taxon>Lamiales</taxon>
        <taxon>Oleaceae</taxon>
        <taxon>Oleeae</taxon>
        <taxon>Olea</taxon>
    </lineage>
</organism>
<gene>
    <name evidence="1" type="ORF">OLEA9_A046705</name>
</gene>
<dbReference type="AlphaFoldDB" id="A0A8S0TW81"/>
<evidence type="ECO:0000313" key="2">
    <source>
        <dbReference type="Proteomes" id="UP000594638"/>
    </source>
</evidence>
<dbReference type="Proteomes" id="UP000594638">
    <property type="component" value="Unassembled WGS sequence"/>
</dbReference>